<reference evidence="1" key="1">
    <citation type="journal article" date="2015" name="Nature">
        <title>Complex archaea that bridge the gap between prokaryotes and eukaryotes.</title>
        <authorList>
            <person name="Spang A."/>
            <person name="Saw J.H."/>
            <person name="Jorgensen S.L."/>
            <person name="Zaremba-Niedzwiedzka K."/>
            <person name="Martijn J."/>
            <person name="Lind A.E."/>
            <person name="van Eijk R."/>
            <person name="Schleper C."/>
            <person name="Guy L."/>
            <person name="Ettema T.J."/>
        </authorList>
    </citation>
    <scope>NUCLEOTIDE SEQUENCE</scope>
</reference>
<accession>A0A0F8ZKS8</accession>
<feature type="non-terminal residue" evidence="1">
    <location>
        <position position="157"/>
    </location>
</feature>
<sequence>MKKTIHIKSGDKFGWLTALRYDHTGEHHRRYFLFRCNCGKEKIIQVETWRQKMSEIKVRAWDEYTEYMFYSDKPEDDYFFAFNEQGVLRGFVIRPPRPSSDPMEPPEPYTDDYPVMLFIGLHGRNNVEIYEGYIFKYYDASVPKGTNPQKSTTVCWS</sequence>
<proteinExistence type="predicted"/>
<dbReference type="SUPFAM" id="SSF159006">
    <property type="entry name" value="YopX-like"/>
    <property type="match status" value="1"/>
</dbReference>
<comment type="caution">
    <text evidence="1">The sequence shown here is derived from an EMBL/GenBank/DDBJ whole genome shotgun (WGS) entry which is preliminary data.</text>
</comment>
<name>A0A0F8ZKS8_9ZZZZ</name>
<gene>
    <name evidence="1" type="ORF">LCGC14_2683260</name>
</gene>
<organism evidence="1">
    <name type="scientific">marine sediment metagenome</name>
    <dbReference type="NCBI Taxonomy" id="412755"/>
    <lineage>
        <taxon>unclassified sequences</taxon>
        <taxon>metagenomes</taxon>
        <taxon>ecological metagenomes</taxon>
    </lineage>
</organism>
<protein>
    <submittedName>
        <fullName evidence="1">Uncharacterized protein</fullName>
    </submittedName>
</protein>
<dbReference type="EMBL" id="LAZR01047364">
    <property type="protein sequence ID" value="KKK94397.1"/>
    <property type="molecule type" value="Genomic_DNA"/>
</dbReference>
<dbReference type="AlphaFoldDB" id="A0A0F8ZKS8"/>
<evidence type="ECO:0000313" key="1">
    <source>
        <dbReference type="EMBL" id="KKK94397.1"/>
    </source>
</evidence>